<dbReference type="RefSeq" id="WP_092509076.1">
    <property type="nucleotide sequence ID" value="NZ_CAWNQB010000001.1"/>
</dbReference>
<dbReference type="OrthoDB" id="9781691at2"/>
<keyword evidence="11" id="KW-1185">Reference proteome</keyword>
<evidence type="ECO:0000313" key="9">
    <source>
        <dbReference type="EMBL" id="SFJ01406.1"/>
    </source>
</evidence>
<evidence type="ECO:0000256" key="2">
    <source>
        <dbReference type="SAM" id="Coils"/>
    </source>
</evidence>
<protein>
    <submittedName>
        <fullName evidence="8">Insecticidal toxin</fullName>
    </submittedName>
    <submittedName>
        <fullName evidence="9">Virulence plasmid A protein</fullName>
    </submittedName>
</protein>
<accession>A0A1I3MXL8</accession>
<evidence type="ECO:0000259" key="3">
    <source>
        <dbReference type="Pfam" id="PF18276"/>
    </source>
</evidence>
<feature type="domain" description="Tc toxin complex TcA C-terminal TcB-binding" evidence="3">
    <location>
        <begin position="2246"/>
        <end position="2377"/>
    </location>
</feature>
<keyword evidence="1" id="KW-0843">Virulence</keyword>
<evidence type="ECO:0000313" key="10">
    <source>
        <dbReference type="Proteomes" id="UP000198919"/>
    </source>
</evidence>
<name>A0A1I3MXL8_9GAMM</name>
<reference evidence="8 11" key="3">
    <citation type="journal article" date="2017" name="Nat. Microbiol.">
        <title>Natural product diversity associated with the nematode symbionts Photorhabdus and Xenorhabdus.</title>
        <authorList>
            <person name="Tobias N.J."/>
            <person name="Wolff H."/>
            <person name="Djahanschiri B."/>
            <person name="Grundmann F."/>
            <person name="Kronenwerth M."/>
            <person name="Shi Y.M."/>
            <person name="Simonyi S."/>
            <person name="Grun P."/>
            <person name="Shapiro-Ilan D."/>
            <person name="Pidot S.J."/>
            <person name="Stinear T.P."/>
            <person name="Ebersberger I."/>
            <person name="Bode H.B."/>
        </authorList>
    </citation>
    <scope>NUCLEOTIDE SEQUENCE [LARGE SCALE GENOMIC DNA]</scope>
    <source>
        <strain evidence="8 11">DSM 17908</strain>
    </source>
</reference>
<dbReference type="InterPro" id="IPR018003">
    <property type="entry name" value="Insecticidal_toxin/plasmid_vir"/>
</dbReference>
<dbReference type="EMBL" id="FORG01000005">
    <property type="protein sequence ID" value="SFJ01406.1"/>
    <property type="molecule type" value="Genomic_DNA"/>
</dbReference>
<dbReference type="Proteomes" id="UP000224607">
    <property type="component" value="Unassembled WGS sequence"/>
</dbReference>
<dbReference type="InterPro" id="IPR041568">
    <property type="entry name" value="TcA_RBD"/>
</dbReference>
<proteinExistence type="predicted"/>
<dbReference type="Pfam" id="PF18413">
    <property type="entry name" value="Neuraminidase"/>
    <property type="match status" value="1"/>
</dbReference>
<reference evidence="10" key="2">
    <citation type="submission" date="2016-10" db="EMBL/GenBank/DDBJ databases">
        <authorList>
            <person name="Varghese N."/>
            <person name="Submissions S."/>
        </authorList>
    </citation>
    <scope>NUCLEOTIDE SEQUENCE [LARGE SCALE GENOMIC DNA]</scope>
    <source>
        <strain evidence="10">DSM 17908</strain>
    </source>
</reference>
<dbReference type="Pfam" id="PF18518">
    <property type="entry name" value="TcA_RBD"/>
    <property type="match status" value="1"/>
</dbReference>
<feature type="coiled-coil region" evidence="2">
    <location>
        <begin position="2233"/>
        <end position="2276"/>
    </location>
</feature>
<feature type="domain" description="ABC toxin N-terminal" evidence="6">
    <location>
        <begin position="944"/>
        <end position="1059"/>
    </location>
</feature>
<dbReference type="InterPro" id="IPR041079">
    <property type="entry name" value="Neuraminidase-like"/>
</dbReference>
<evidence type="ECO:0000259" key="4">
    <source>
        <dbReference type="Pfam" id="PF18413"/>
    </source>
</evidence>
<gene>
    <name evidence="9" type="ORF">SAMN05421680_10512</name>
    <name evidence="8" type="ORF">Xmau_00248</name>
</gene>
<dbReference type="InterPro" id="IPR040840">
    <property type="entry name" value="TcA_TcB_BD"/>
</dbReference>
<evidence type="ECO:0000313" key="8">
    <source>
        <dbReference type="EMBL" id="PHM45857.1"/>
    </source>
</evidence>
<dbReference type="Pfam" id="PF20220">
    <property type="entry name" value="ABC_toxin_N"/>
    <property type="match status" value="1"/>
</dbReference>
<dbReference type="InterPro" id="IPR054141">
    <property type="entry name" value="TcdA1_RBD_2"/>
</dbReference>
<feature type="domain" description="Neuraminidase-like" evidence="4">
    <location>
        <begin position="1090"/>
        <end position="1248"/>
    </location>
</feature>
<evidence type="ECO:0000259" key="5">
    <source>
        <dbReference type="Pfam" id="PF18518"/>
    </source>
</evidence>
<dbReference type="Pfam" id="PF21963">
    <property type="entry name" value="TcdA1_RBD_2"/>
    <property type="match status" value="1"/>
</dbReference>
<dbReference type="InterPro" id="IPR046839">
    <property type="entry name" value="ABC_toxin_N"/>
</dbReference>
<reference evidence="9" key="1">
    <citation type="submission" date="2016-10" db="EMBL/GenBank/DDBJ databases">
        <authorList>
            <person name="de Groot N.N."/>
        </authorList>
    </citation>
    <scope>NUCLEOTIDE SEQUENCE [LARGE SCALE GENOMIC DNA]</scope>
    <source>
        <strain evidence="9">DSM 17908</strain>
    </source>
</reference>
<feature type="domain" description="TcA receptor binding" evidence="5">
    <location>
        <begin position="1657"/>
        <end position="1801"/>
    </location>
</feature>
<dbReference type="Proteomes" id="UP000198919">
    <property type="component" value="Unassembled WGS sequence"/>
</dbReference>
<keyword evidence="2" id="KW-0175">Coiled coil</keyword>
<evidence type="ECO:0000259" key="7">
    <source>
        <dbReference type="Pfam" id="PF21963"/>
    </source>
</evidence>
<dbReference type="Pfam" id="PF18276">
    <property type="entry name" value="TcA_TcB_BD"/>
    <property type="match status" value="2"/>
</dbReference>
<evidence type="ECO:0000256" key="1">
    <source>
        <dbReference type="ARBA" id="ARBA00023026"/>
    </source>
</evidence>
<dbReference type="EMBL" id="NITY01000001">
    <property type="protein sequence ID" value="PHM45857.1"/>
    <property type="molecule type" value="Genomic_DNA"/>
</dbReference>
<evidence type="ECO:0000259" key="6">
    <source>
        <dbReference type="Pfam" id="PF20220"/>
    </source>
</evidence>
<organism evidence="9 10">
    <name type="scientific">Xenorhabdus mauleonii</name>
    <dbReference type="NCBI Taxonomy" id="351675"/>
    <lineage>
        <taxon>Bacteria</taxon>
        <taxon>Pseudomonadati</taxon>
        <taxon>Pseudomonadota</taxon>
        <taxon>Gammaproteobacteria</taxon>
        <taxon>Enterobacterales</taxon>
        <taxon>Morganellaceae</taxon>
        <taxon>Xenorhabdus</taxon>
    </lineage>
</organism>
<evidence type="ECO:0000313" key="11">
    <source>
        <dbReference type="Proteomes" id="UP000224607"/>
    </source>
</evidence>
<feature type="domain" description="TcdA1 receptor binding" evidence="7">
    <location>
        <begin position="1513"/>
        <end position="1597"/>
    </location>
</feature>
<feature type="domain" description="Tc toxin complex TcA C-terminal TcB-binding" evidence="3">
    <location>
        <begin position="2474"/>
        <end position="2541"/>
    </location>
</feature>
<dbReference type="STRING" id="351675.SAMN05421680_10512"/>
<sequence length="2544" mass="285831">MYSTDLLLSKINQTRDSRAMTLADLQPFSFSELRSMFEQQLSWGETHYLYREAVEQKKRNRLLEARIFTRTNPQLSAAVRLGIEPDSASRSYDDMFGARSSSFVKPGSVASMFSPAGYLTELYREAKDLHFTSSAYHLDNRRPDLADLALSQSNMDTEISTLTLSNELLLEHITCKIGEDSDALMESLSIYRQAIDTPYHQPYETIRQVIMAHDSTLTALSHNPEVMEQAEGASLLAILANISPELYNILTEEITEENADALFAKNFGENILPENFASQAWIAKHYDLELSEVQKYLGVLQNYHSDDASAYVDNISTGLVANSENKLEAYKITRIKTDNYDSHVNYFDLMYEGNNKFFIRANFKVSREFGATLRKNSGTNGIVGNLSGPLIANTNFNSDYLSNISDSEYKSGVKIYAYRYTSSTSATNQGGGIFTFESYPLTIFALKLNKAIRLCLASGLSPNELQTIVRSDNAQGVINDSVLTKVFHTLFYSNRYALGFDDAQVLNGSVINQYADDDSVSHFNRIFNAPPLKGKIFEVDGGTISIDPGEEQATFARSALMRGLGINSGELYQLGKLAGVLDTKNNITLSISVISSLYCLKLLARTHHLTVNELFMLYRFSPFSSKVTVSLSSNELARLVIWLYQITQWLTEAEITTEELWLLCTPEFSGNISPEINNLIVTLRPRINEDIAQSHNQELQAEILAPFIAAMLNLSSSDMARYILLWTDNLRPGDLNIAGFMQLVLKEELSDDETTQLVQFCHVMAQLSLSVQKLRFSEAELSVLVTSDFSVLGARSQPTGQHNIDTLYSLYRFHQWINRLGKLSSDTLDMLHQRTLTADRLASVMRLDISMVTQAMVSAGVERLQCWQNINTVLQWIEVASALHTMPSVIRALVNIRYVTRLNKAVPELPSWDEWQTLAENMAAGLSTQQAQVLAEYTAERLSSVLCNWFLANIQPEGVSLQNRDDLYSYFLIDNQVSSAVKTTRLAEAIAGIQLYINRALNRIEPNARADVSTRQFFADWTVNNRYSTWGGISRLVYYPENYIDPTQRIGQTRMMDELLENISQSQLSRDTVEEAFKTYLTRFETVADLKVVSAYHDNVNSNTGLAWFIGQTREKLPEYYWRNVDMSLMQEGKLAANAWNEWIKVDTAVNPYRDAIRPIIFRERLHLIWVEKDEVAKNGTDPVEPYDRFTLKLAFLRHDGSWSAPWSYDITTQVMAVTDEKPDAQRLGLAASGFQGEDTLLVFVYKTGESYPDFGDSNKNVAGMTIYGDGSLRKMENTVLSRYSQLKNTFDVINAQDSGNTQDTNLVRKASYRFAQDFEIPTSLSMGSAAGTYNLTVMEKGNIPQITSKYSSDDLVIALHNAVFTVRYDGSGNAIRNKQIRAMKLTGVDGKSQYGNAFIIANTVKHYGGYSDLGGPIAVYNKTKNYIASVQDRLFNADYIRRLILTPVENNYSARLFEFPFSPNAIRNTVFTVGSNKTSEFKKCSYAIDGNNASGFQIFSSYQSSGWLDIDTGVNNTDVKITVVAGSKTHTFTASEHVASLPANSFDDMQYTFNPLEIDASSLKFTNNIAPLEIVFEVKAKDGRVLGKVNNTLSVKRVNYNPDDILFLRETRSGAQYMQLGVYRIRLNTLLAPQLVSRANTGIDTILTMETQRLPEPPLGEGFFANFILPKYDPAEHGDERWFKIHIGNIGGNSGRQPYYSGMLSDSSETSMTLFVPYADGYYMYEGVRLGVGYKKVTYDKDWESAFFYFDKKKKQFVLINDANHASGTTNIGEVKNIKKYKGFLNVSIATGYSAPMDFNSASALYYWELFYYTPMMCFQRLLQEKQFDEATKWINYVYNPAGYIVNGEIAPWIWNCRPLEETTSWNANPLDAIDPDAVAQNDPTHYKVATFMRLLEQLILRGDMAYRELTRDALNEAKMWYVRALELLGDEPEDYGSSQWAAPSLSVAASQTVQATYQQDLTMLGRGRVPKKLRTANSLVGLFLPEYNPALTDYWKTLRLRLFNLRNNLSIDGQPLSLAIYAEPTDPKALLTSMVQASQGGSVLPTGTLSLYRFPVMLERARNLVAQLTQFGASLLSMAEHDDADELTTLLLKQGMELATQSIRIQQRIVDEVDADIAVLAESRRSAQNRLEKYQQLYDEDINHGEQRAMSLLDAAAGQSLAGQALSIAEGVADLVPNVFGFAAGGSRWGAALRASASVMSLSAASSQYSAEKISRSETYRRRRQEWEILRDNADGEVKQMDAQLEALKIRREAAQMQVEYQETQQAHTQAQLELLQRKFTNKALYSWMRGKLSAIYYQFFDLTQSFCLMAQEALRRELNDNGVTFIRGGAWNGTTAGLMAGETLLLNLADMEKAWLERDERALEVTRTVSLAQFYQALTSDNFNLTEKLTQFLREGKGNAGSSGNELKLSNRQIEASVRLSDLNIFSDYPESLGKTRQLKQVSVTLPALIGPYEDIRAVLNYGGSIVMPRGCSAIALSHGVNDSGQFVLDFNDTRYLPFEGIPVNDNGSLTLSFPDSIDRQKALLGSLSDIILHIRYTIRS</sequence>
<dbReference type="Pfam" id="PF03538">
    <property type="entry name" value="VRP1"/>
    <property type="match status" value="1"/>
</dbReference>